<gene>
    <name evidence="1" type="ORF">QN277_009792</name>
</gene>
<evidence type="ECO:0000313" key="1">
    <source>
        <dbReference type="EMBL" id="KAK4254406.1"/>
    </source>
</evidence>
<evidence type="ECO:0000313" key="2">
    <source>
        <dbReference type="Proteomes" id="UP001293593"/>
    </source>
</evidence>
<dbReference type="AlphaFoldDB" id="A0AAE1INT2"/>
<accession>A0AAE1INT2</accession>
<proteinExistence type="predicted"/>
<organism evidence="1 2">
    <name type="scientific">Acacia crassicarpa</name>
    <name type="common">northern wattle</name>
    <dbReference type="NCBI Taxonomy" id="499986"/>
    <lineage>
        <taxon>Eukaryota</taxon>
        <taxon>Viridiplantae</taxon>
        <taxon>Streptophyta</taxon>
        <taxon>Embryophyta</taxon>
        <taxon>Tracheophyta</taxon>
        <taxon>Spermatophyta</taxon>
        <taxon>Magnoliopsida</taxon>
        <taxon>eudicotyledons</taxon>
        <taxon>Gunneridae</taxon>
        <taxon>Pentapetalae</taxon>
        <taxon>rosids</taxon>
        <taxon>fabids</taxon>
        <taxon>Fabales</taxon>
        <taxon>Fabaceae</taxon>
        <taxon>Caesalpinioideae</taxon>
        <taxon>mimosoid clade</taxon>
        <taxon>Acacieae</taxon>
        <taxon>Acacia</taxon>
    </lineage>
</organism>
<dbReference type="EMBL" id="JAWXYG010000014">
    <property type="protein sequence ID" value="KAK4254406.1"/>
    <property type="molecule type" value="Genomic_DNA"/>
</dbReference>
<dbReference type="Proteomes" id="UP001293593">
    <property type="component" value="Unassembled WGS sequence"/>
</dbReference>
<name>A0AAE1INT2_9FABA</name>
<comment type="caution">
    <text evidence="1">The sequence shown here is derived from an EMBL/GenBank/DDBJ whole genome shotgun (WGS) entry which is preliminary data.</text>
</comment>
<sequence>MGGLRLLCAGRPNRCCYARSEAESRALEAGVERRRSTRIGTWATGDLRVCCRVPSVKRSGGGFVAPPG</sequence>
<reference evidence="1" key="1">
    <citation type="submission" date="2023-10" db="EMBL/GenBank/DDBJ databases">
        <title>Chromosome-level genome of the transformable northern wattle, Acacia crassicarpa.</title>
        <authorList>
            <person name="Massaro I."/>
            <person name="Sinha N.R."/>
            <person name="Poethig S."/>
            <person name="Leichty A.R."/>
        </authorList>
    </citation>
    <scope>NUCLEOTIDE SEQUENCE</scope>
    <source>
        <strain evidence="1">Acra3RX</strain>
        <tissue evidence="1">Leaf</tissue>
    </source>
</reference>
<keyword evidence="2" id="KW-1185">Reference proteome</keyword>
<protein>
    <submittedName>
        <fullName evidence="1">Uncharacterized protein</fullName>
    </submittedName>
</protein>